<comment type="similarity">
    <text evidence="2">Belongs to the bacterial solute-binding protein 8 family.</text>
</comment>
<evidence type="ECO:0000313" key="8">
    <source>
        <dbReference type="EMBL" id="AKU15283.1"/>
    </source>
</evidence>
<accession>A0A0K1JFC6</accession>
<dbReference type="AlphaFoldDB" id="A0A0K1JFC6"/>
<evidence type="ECO:0000256" key="6">
    <source>
        <dbReference type="SAM" id="SignalP"/>
    </source>
</evidence>
<dbReference type="PROSITE" id="PS50983">
    <property type="entry name" value="FE_B12_PBP"/>
    <property type="match status" value="1"/>
</dbReference>
<gene>
    <name evidence="8" type="ORF">VV02_04430</name>
</gene>
<dbReference type="KEGG" id="lmoi:VV02_04430"/>
<keyword evidence="9" id="KW-1185">Reference proteome</keyword>
<sequence>MAHLRTITALSAAALVAVSLSACGSESDASEPGSQPPATSGGGAAGGAFPATVKTSHGDVTIKSRPTKIVTLDDPSLDVAQSVGAPVVMATPGQLQPGKPEPWLVGKYTGKYDASLMNKDFSPNVEKIAALQPDLILSGAMSIKPEAYKQLSTIAPVVGDLTPNDNWDARVRQLATATGTTAKVPGVLADVKKAYAATGVNLAGKTYQWLRFDGSSSSFSPGNGSWLEGYGMKPGNKQDNSMRARDVFSLENLDQMNADVVYVWNYGGDPKKVEADPRFKTLPSVKKGTFVWSDPPLAFSVNTPGPNALKWAIARTQATLKKAQNS</sequence>
<dbReference type="OrthoDB" id="9793175at2"/>
<feature type="domain" description="Fe/B12 periplasmic-binding" evidence="7">
    <location>
        <begin position="68"/>
        <end position="324"/>
    </location>
</feature>
<evidence type="ECO:0000256" key="5">
    <source>
        <dbReference type="SAM" id="MobiDB-lite"/>
    </source>
</evidence>
<feature type="region of interest" description="Disordered" evidence="5">
    <location>
        <begin position="24"/>
        <end position="50"/>
    </location>
</feature>
<proteinExistence type="inferred from homology"/>
<dbReference type="InterPro" id="IPR051313">
    <property type="entry name" value="Bact_iron-sidero_bind"/>
</dbReference>
<keyword evidence="4 6" id="KW-0732">Signal</keyword>
<dbReference type="Pfam" id="PF01497">
    <property type="entry name" value="Peripla_BP_2"/>
    <property type="match status" value="1"/>
</dbReference>
<protein>
    <recommendedName>
        <fullName evidence="7">Fe/B12 periplasmic-binding domain-containing protein</fullName>
    </recommendedName>
</protein>
<dbReference type="GO" id="GO:0030288">
    <property type="term" value="C:outer membrane-bounded periplasmic space"/>
    <property type="evidence" value="ECO:0007669"/>
    <property type="project" value="TreeGrafter"/>
</dbReference>
<dbReference type="RefSeq" id="WP_052590151.1">
    <property type="nucleotide sequence ID" value="NZ_CP011112.1"/>
</dbReference>
<dbReference type="Gene3D" id="3.40.50.1980">
    <property type="entry name" value="Nitrogenase molybdenum iron protein domain"/>
    <property type="match status" value="2"/>
</dbReference>
<evidence type="ECO:0000313" key="9">
    <source>
        <dbReference type="Proteomes" id="UP000066480"/>
    </source>
</evidence>
<feature type="chain" id="PRO_5039023040" description="Fe/B12 periplasmic-binding domain-containing protein" evidence="6">
    <location>
        <begin position="25"/>
        <end position="326"/>
    </location>
</feature>
<dbReference type="PROSITE" id="PS51257">
    <property type="entry name" value="PROKAR_LIPOPROTEIN"/>
    <property type="match status" value="1"/>
</dbReference>
<evidence type="ECO:0000256" key="2">
    <source>
        <dbReference type="ARBA" id="ARBA00008814"/>
    </source>
</evidence>
<evidence type="ECO:0000256" key="3">
    <source>
        <dbReference type="ARBA" id="ARBA00022448"/>
    </source>
</evidence>
<dbReference type="STRING" id="571913.VV02_04430"/>
<feature type="signal peptide" evidence="6">
    <location>
        <begin position="1"/>
        <end position="24"/>
    </location>
</feature>
<dbReference type="EMBL" id="CP011112">
    <property type="protein sequence ID" value="AKU15283.1"/>
    <property type="molecule type" value="Genomic_DNA"/>
</dbReference>
<dbReference type="PANTHER" id="PTHR30532:SF1">
    <property type="entry name" value="IRON(3+)-HYDROXAMATE-BINDING PROTEIN FHUD"/>
    <property type="match status" value="1"/>
</dbReference>
<comment type="subcellular location">
    <subcellularLocation>
        <location evidence="1">Cell envelope</location>
    </subcellularLocation>
</comment>
<organism evidence="8 9">
    <name type="scientific">Luteipulveratus mongoliensis</name>
    <dbReference type="NCBI Taxonomy" id="571913"/>
    <lineage>
        <taxon>Bacteria</taxon>
        <taxon>Bacillati</taxon>
        <taxon>Actinomycetota</taxon>
        <taxon>Actinomycetes</taxon>
        <taxon>Micrococcales</taxon>
        <taxon>Dermacoccaceae</taxon>
        <taxon>Luteipulveratus</taxon>
    </lineage>
</organism>
<dbReference type="Proteomes" id="UP000066480">
    <property type="component" value="Chromosome"/>
</dbReference>
<evidence type="ECO:0000256" key="1">
    <source>
        <dbReference type="ARBA" id="ARBA00004196"/>
    </source>
</evidence>
<dbReference type="InterPro" id="IPR002491">
    <property type="entry name" value="ABC_transptr_periplasmic_BD"/>
</dbReference>
<evidence type="ECO:0000259" key="7">
    <source>
        <dbReference type="PROSITE" id="PS50983"/>
    </source>
</evidence>
<name>A0A0K1JFC6_9MICO</name>
<dbReference type="GO" id="GO:1901678">
    <property type="term" value="P:iron coordination entity transport"/>
    <property type="evidence" value="ECO:0007669"/>
    <property type="project" value="UniProtKB-ARBA"/>
</dbReference>
<reference evidence="8 9" key="1">
    <citation type="submission" date="2015-03" db="EMBL/GenBank/DDBJ databases">
        <title>Luteipulveratus halotolerans sp. nov., a novel actinobacterium (Dermacoccaceae) from Sarawak, Malaysia.</title>
        <authorList>
            <person name="Juboi H."/>
            <person name="Basik A."/>
            <person name="Shamsul S.S."/>
            <person name="Arnold P."/>
            <person name="Schmitt E.K."/>
            <person name="Sanglier J.-J."/>
            <person name="Yeo T."/>
        </authorList>
    </citation>
    <scope>NUCLEOTIDE SEQUENCE [LARGE SCALE GENOMIC DNA]</scope>
    <source>
        <strain evidence="8 9">MN07-A0370</strain>
    </source>
</reference>
<keyword evidence="3" id="KW-0813">Transport</keyword>
<dbReference type="PANTHER" id="PTHR30532">
    <property type="entry name" value="IRON III DICITRATE-BINDING PERIPLASMIC PROTEIN"/>
    <property type="match status" value="1"/>
</dbReference>
<evidence type="ECO:0000256" key="4">
    <source>
        <dbReference type="ARBA" id="ARBA00022729"/>
    </source>
</evidence>
<dbReference type="SUPFAM" id="SSF53807">
    <property type="entry name" value="Helical backbone' metal receptor"/>
    <property type="match status" value="1"/>
</dbReference>